<dbReference type="AlphaFoldDB" id="A0A942I2F0"/>
<dbReference type="EMBL" id="JAGWCR010000006">
    <property type="protein sequence ID" value="MBS3649577.1"/>
    <property type="molecule type" value="Genomic_DNA"/>
</dbReference>
<comment type="caution">
    <text evidence="1">The sequence shown here is derived from an EMBL/GenBank/DDBJ whole genome shotgun (WGS) entry which is preliminary data.</text>
</comment>
<dbReference type="Proteomes" id="UP000680348">
    <property type="component" value="Unassembled WGS sequence"/>
</dbReference>
<evidence type="ECO:0000313" key="2">
    <source>
        <dbReference type="Proteomes" id="UP000680348"/>
    </source>
</evidence>
<reference evidence="1" key="1">
    <citation type="submission" date="2021-04" db="EMBL/GenBank/DDBJ databases">
        <title>Pseudaminobacter soli sp. nov., isolated from paddy soil contaminated by heavy metals.</title>
        <authorList>
            <person name="Zhang K."/>
        </authorList>
    </citation>
    <scope>NUCLEOTIDE SEQUENCE</scope>
    <source>
        <strain evidence="1">19-2017</strain>
    </source>
</reference>
<protein>
    <submittedName>
        <fullName evidence="1">Uncharacterized protein</fullName>
    </submittedName>
</protein>
<proteinExistence type="predicted"/>
<organism evidence="1 2">
    <name type="scientific">Pseudaminobacter soli</name>
    <name type="common">ex Zhang et al. 2022</name>
    <dbReference type="NCBI Taxonomy" id="2831468"/>
    <lineage>
        <taxon>Bacteria</taxon>
        <taxon>Pseudomonadati</taxon>
        <taxon>Pseudomonadota</taxon>
        <taxon>Alphaproteobacteria</taxon>
        <taxon>Hyphomicrobiales</taxon>
        <taxon>Phyllobacteriaceae</taxon>
        <taxon>Pseudaminobacter</taxon>
    </lineage>
</organism>
<dbReference type="RefSeq" id="WP_188255133.1">
    <property type="nucleotide sequence ID" value="NZ_JABVCF010000006.1"/>
</dbReference>
<gene>
    <name evidence="1" type="ORF">KEU06_13255</name>
</gene>
<evidence type="ECO:0000313" key="1">
    <source>
        <dbReference type="EMBL" id="MBS3649577.1"/>
    </source>
</evidence>
<accession>A0A942I2F0</accession>
<name>A0A942I2F0_9HYPH</name>
<keyword evidence="2" id="KW-1185">Reference proteome</keyword>
<sequence length="150" mass="17098">MSDGEIDEWDFAHGGPRSLSAAEIKRFWDGYIARRDDARIEHGSLYSRWRRVADDLVLSLYVANRSVGLFARGQRGEKWATTVSRLSAYEPDLGSALDASLLGFKGCCYLSRLPLPVTDASSWPRGYEWLEERERHYVRVFQDIVVPALT</sequence>